<dbReference type="PANTHER" id="PTHR47117">
    <property type="entry name" value="STAR-RELATED LIPID TRANSFER PROTEIN 9"/>
    <property type="match status" value="1"/>
</dbReference>
<evidence type="ECO:0000256" key="11">
    <source>
        <dbReference type="SAM" id="MobiDB-lite"/>
    </source>
</evidence>
<dbReference type="GO" id="GO:0008017">
    <property type="term" value="F:microtubule binding"/>
    <property type="evidence" value="ECO:0007669"/>
    <property type="project" value="InterPro"/>
</dbReference>
<dbReference type="EMBL" id="AGCU01029941">
    <property type="status" value="NOT_ANNOTATED_CDS"/>
    <property type="molecule type" value="Genomic_DNA"/>
</dbReference>
<dbReference type="PROSITE" id="PS50067">
    <property type="entry name" value="KINESIN_MOTOR_2"/>
    <property type="match status" value="1"/>
</dbReference>
<evidence type="ECO:0000259" key="12">
    <source>
        <dbReference type="PROSITE" id="PS50067"/>
    </source>
</evidence>
<evidence type="ECO:0000256" key="2">
    <source>
        <dbReference type="ARBA" id="ARBA00022490"/>
    </source>
</evidence>
<dbReference type="PANTHER" id="PTHR47117:SF9">
    <property type="entry name" value="KINESIN-LIKE PROTEIN KIF1C ISOFORM X1"/>
    <property type="match status" value="1"/>
</dbReference>
<organism evidence="13 14">
    <name type="scientific">Pelodiscus sinensis</name>
    <name type="common">Chinese softshell turtle</name>
    <name type="synonym">Trionyx sinensis</name>
    <dbReference type="NCBI Taxonomy" id="13735"/>
    <lineage>
        <taxon>Eukaryota</taxon>
        <taxon>Metazoa</taxon>
        <taxon>Chordata</taxon>
        <taxon>Craniata</taxon>
        <taxon>Vertebrata</taxon>
        <taxon>Euteleostomi</taxon>
        <taxon>Archelosauria</taxon>
        <taxon>Testudinata</taxon>
        <taxon>Testudines</taxon>
        <taxon>Cryptodira</taxon>
        <taxon>Trionychia</taxon>
        <taxon>Trionychidae</taxon>
        <taxon>Pelodiscus</taxon>
    </lineage>
</organism>
<keyword evidence="2" id="KW-0963">Cytoplasm</keyword>
<proteinExistence type="inferred from homology"/>
<feature type="compositionally biased region" description="Basic and acidic residues" evidence="11">
    <location>
        <begin position="797"/>
        <end position="809"/>
    </location>
</feature>
<dbReference type="CDD" id="cd22728">
    <property type="entry name" value="FHA_KIF1C"/>
    <property type="match status" value="1"/>
</dbReference>
<dbReference type="eggNOG" id="KOG0245">
    <property type="taxonomic scope" value="Eukaryota"/>
</dbReference>
<sequence length="1092" mass="123549">MASASVKVAVRVRPFNSREISRDAKCVIQMQGKTTCITNPKMTKDAAKNFTFDYSYWSHTSEEDPHFASQWQVYKDIGEEMLLHAFEGYNVCIFAYGQTGAGKSYTMMGRQETGQQGIIPQLCEDLFARIAQSRAHDLSYSVEMALPDLYCVRQFVLQNPTCFSFDITEEMNLWPDSQQNNIKCIEGKTSKFGLLAFPLHLSPRTVAATNMNETSSRSHAVFTIVFTQRRHDELTDLDTEKVSKISLVDLAGSERADSSGAKGMRLKEGANINKSLTTLGKVISALAELQNNKKKKSDFIPYRDSVLTWLLKENLGGNSRTAMIAALSPADISYEETLSTLRYADRTKQIRCNAVINEDPNARLIRELKEEVARLRELLFAQGLSDAPHLGGLKGEEPAGPPPAPMLPFDPAAKPQTPTTLNGASEPFPILDDQDICTEEAMERLQETEKIIAELNETWEEKLRKTEALRMEREALLAEMGVAVREDGGTVGVFSPKKTPHLVNLNEDPLMSECLLYHIKDGVTRVGQVDVDIRLTGQFIREQHCVFRSCPNAAGEAIVTLEPCDGAETYVNGKLVTEPLVLRSGNRIVMGKNHVFRFTHPEQARLARERSAPAELPAEPVDWSVGIDIKLEMEKRLQDLENQYRREKEEADLLLEQQRLYADSDSGDDSDKRSCEESWRLISSLREKLPATKVQSIVKRCGLPSSGKRREPLRVYQIPQRRRIAKDPKWVTLADLKMQAVKEICYEAALNDFKHNRPEIEAMSIVKMKELCRLYGKRDPHEKESWRAVARDVWDTVGGGEERGEEDGKAGGSSHPDVDDLRAHIDKLTDILQEVKIQNNMKDEEIRALRHRVVKMEQVEDGVDEDLENDWSSPLLEAGPEDDAGSQDGVGSQESLCAKEEPSASSYERVCRLMEQDPAFRRGRLRWLKQEQARLQQQQLCRGLRRQLHTPGKFVPPQDCKLRFPFRSNPQHRYSWGPSAAFMVGGGEEVAAEGASPEQEQLEPGSPRPQRCWQYSPQHKHCSRQRLRRRNSLDGGNRAKPSHPGGPEPYQPRKHHPYPQHRPNPAPRPYTTPPRMRRQRSAPNLQDHETLL</sequence>
<dbReference type="AlphaFoldDB" id="K7FAY6"/>
<dbReference type="PROSITE" id="PS00411">
    <property type="entry name" value="KINESIN_MOTOR_1"/>
    <property type="match status" value="1"/>
</dbReference>
<evidence type="ECO:0000256" key="4">
    <source>
        <dbReference type="ARBA" id="ARBA00022741"/>
    </source>
</evidence>
<dbReference type="InterPro" id="IPR027417">
    <property type="entry name" value="P-loop_NTPase"/>
</dbReference>
<feature type="coiled-coil region" evidence="10">
    <location>
        <begin position="438"/>
        <end position="465"/>
    </location>
</feature>
<dbReference type="InterPro" id="IPR032405">
    <property type="entry name" value="Kinesin_assoc"/>
</dbReference>
<evidence type="ECO:0000256" key="10">
    <source>
        <dbReference type="SAM" id="Coils"/>
    </source>
</evidence>
<protein>
    <submittedName>
        <fullName evidence="13">Kinesin family member 1C</fullName>
    </submittedName>
</protein>
<comment type="subcellular location">
    <subcellularLocation>
        <location evidence="1">Cytoplasm</location>
        <location evidence="1">Cytoskeleton</location>
    </subcellularLocation>
</comment>
<dbReference type="Pfam" id="PF16183">
    <property type="entry name" value="Kinesin_assoc"/>
    <property type="match status" value="1"/>
</dbReference>
<dbReference type="GO" id="GO:0006890">
    <property type="term" value="P:retrograde vesicle-mediated transport, Golgi to endoplasmic reticulum"/>
    <property type="evidence" value="ECO:0007669"/>
    <property type="project" value="Ensembl"/>
</dbReference>
<dbReference type="InterPro" id="IPR019821">
    <property type="entry name" value="Kinesin_motor_CS"/>
</dbReference>
<dbReference type="InterPro" id="IPR000253">
    <property type="entry name" value="FHA_dom"/>
</dbReference>
<accession>K7FAY6</accession>
<feature type="binding site" evidence="9">
    <location>
        <begin position="97"/>
        <end position="104"/>
    </location>
    <ligand>
        <name>ATP</name>
        <dbReference type="ChEBI" id="CHEBI:30616"/>
    </ligand>
</feature>
<keyword evidence="14" id="KW-1185">Reference proteome</keyword>
<dbReference type="OMA" id="TAFMVGE"/>
<dbReference type="GO" id="GO:0007018">
    <property type="term" value="P:microtubule-based movement"/>
    <property type="evidence" value="ECO:0007669"/>
    <property type="project" value="InterPro"/>
</dbReference>
<feature type="compositionally biased region" description="Basic residues" evidence="11">
    <location>
        <begin position="1018"/>
        <end position="1030"/>
    </location>
</feature>
<dbReference type="Ensembl" id="ENSPSIT00000005226.1">
    <property type="protein sequence ID" value="ENSPSIP00000005196.1"/>
    <property type="gene ID" value="ENSPSIG00000004817.1"/>
</dbReference>
<dbReference type="FunFam" id="3.40.850.10:FF:000167">
    <property type="entry name" value="Uncharacterized protein"/>
    <property type="match status" value="1"/>
</dbReference>
<dbReference type="SMART" id="SM00129">
    <property type="entry name" value="KISc"/>
    <property type="match status" value="1"/>
</dbReference>
<dbReference type="GeneTree" id="ENSGT00940000159295"/>
<evidence type="ECO:0000313" key="13">
    <source>
        <dbReference type="Ensembl" id="ENSPSIP00000005196.1"/>
    </source>
</evidence>
<dbReference type="GO" id="GO:0005794">
    <property type="term" value="C:Golgi apparatus"/>
    <property type="evidence" value="ECO:0007669"/>
    <property type="project" value="Ensembl"/>
</dbReference>
<dbReference type="InterPro" id="IPR008984">
    <property type="entry name" value="SMAD_FHA_dom_sf"/>
</dbReference>
<dbReference type="InterPro" id="IPR001752">
    <property type="entry name" value="Kinesin_motor_dom"/>
</dbReference>
<keyword evidence="3" id="KW-0493">Microtubule</keyword>
<reference evidence="13" key="3">
    <citation type="submission" date="2025-08" db="UniProtKB">
        <authorList>
            <consortium name="Ensembl"/>
        </authorList>
    </citation>
    <scope>IDENTIFICATION</scope>
</reference>
<dbReference type="Pfam" id="PF00498">
    <property type="entry name" value="FHA"/>
    <property type="match status" value="1"/>
</dbReference>
<keyword evidence="6 10" id="KW-0175">Coiled coil</keyword>
<dbReference type="Pfam" id="PF00225">
    <property type="entry name" value="Kinesin"/>
    <property type="match status" value="1"/>
</dbReference>
<evidence type="ECO:0000313" key="14">
    <source>
        <dbReference type="Proteomes" id="UP000007267"/>
    </source>
</evidence>
<dbReference type="STRING" id="13735.ENSPSIP00000005196"/>
<dbReference type="Gene3D" id="6.10.250.2520">
    <property type="match status" value="1"/>
</dbReference>
<feature type="compositionally biased region" description="Acidic residues" evidence="11">
    <location>
        <begin position="860"/>
        <end position="869"/>
    </location>
</feature>
<keyword evidence="7 9" id="KW-0505">Motor protein</keyword>
<dbReference type="SMART" id="SM00240">
    <property type="entry name" value="FHA"/>
    <property type="match status" value="1"/>
</dbReference>
<dbReference type="GO" id="GO:0005874">
    <property type="term" value="C:microtubule"/>
    <property type="evidence" value="ECO:0007669"/>
    <property type="project" value="UniProtKB-KW"/>
</dbReference>
<comment type="similarity">
    <text evidence="9">Belongs to the TRAFAC class myosin-kinesin ATPase superfamily. Kinesin family.</text>
</comment>
<feature type="region of interest" description="Disordered" evidence="11">
    <location>
        <begin position="990"/>
        <end position="1092"/>
    </location>
</feature>
<evidence type="ECO:0000256" key="9">
    <source>
        <dbReference type="PROSITE-ProRule" id="PRU00283"/>
    </source>
</evidence>
<dbReference type="HOGENOM" id="CLU_009645_0_0_1"/>
<name>K7FAY6_PELSI</name>
<keyword evidence="8" id="KW-0206">Cytoskeleton</keyword>
<evidence type="ECO:0000256" key="7">
    <source>
        <dbReference type="ARBA" id="ARBA00023175"/>
    </source>
</evidence>
<gene>
    <name evidence="13" type="primary">KIF1C</name>
</gene>
<evidence type="ECO:0000256" key="1">
    <source>
        <dbReference type="ARBA" id="ARBA00004245"/>
    </source>
</evidence>
<dbReference type="Gene3D" id="3.40.850.10">
    <property type="entry name" value="Kinesin motor domain"/>
    <property type="match status" value="1"/>
</dbReference>
<reference evidence="13" key="4">
    <citation type="submission" date="2025-09" db="UniProtKB">
        <authorList>
            <consortium name="Ensembl"/>
        </authorList>
    </citation>
    <scope>IDENTIFICATION</scope>
</reference>
<evidence type="ECO:0000256" key="6">
    <source>
        <dbReference type="ARBA" id="ARBA00023054"/>
    </source>
</evidence>
<evidence type="ECO:0000256" key="3">
    <source>
        <dbReference type="ARBA" id="ARBA00022701"/>
    </source>
</evidence>
<reference evidence="14" key="1">
    <citation type="submission" date="2011-10" db="EMBL/GenBank/DDBJ databases">
        <authorList>
            <consortium name="Soft-shell Turtle Genome Consortium"/>
        </authorList>
    </citation>
    <scope>NUCLEOTIDE SEQUENCE [LARGE SCALE GENOMIC DNA]</scope>
    <source>
        <strain evidence="14">Daiwa-1</strain>
    </source>
</reference>
<dbReference type="PRINTS" id="PR00380">
    <property type="entry name" value="KINESINHEAVY"/>
</dbReference>
<dbReference type="FunFam" id="2.60.200.20:FF:000001">
    <property type="entry name" value="Kinesin family member 1B"/>
    <property type="match status" value="1"/>
</dbReference>
<reference evidence="14" key="2">
    <citation type="journal article" date="2013" name="Nat. Genet.">
        <title>The draft genomes of soft-shell turtle and green sea turtle yield insights into the development and evolution of the turtle-specific body plan.</title>
        <authorList>
            <person name="Wang Z."/>
            <person name="Pascual-Anaya J."/>
            <person name="Zadissa A."/>
            <person name="Li W."/>
            <person name="Niimura Y."/>
            <person name="Huang Z."/>
            <person name="Li C."/>
            <person name="White S."/>
            <person name="Xiong Z."/>
            <person name="Fang D."/>
            <person name="Wang B."/>
            <person name="Ming Y."/>
            <person name="Chen Y."/>
            <person name="Zheng Y."/>
            <person name="Kuraku S."/>
            <person name="Pignatelli M."/>
            <person name="Herrero J."/>
            <person name="Beal K."/>
            <person name="Nozawa M."/>
            <person name="Li Q."/>
            <person name="Wang J."/>
            <person name="Zhang H."/>
            <person name="Yu L."/>
            <person name="Shigenobu S."/>
            <person name="Wang J."/>
            <person name="Liu J."/>
            <person name="Flicek P."/>
            <person name="Searle S."/>
            <person name="Wang J."/>
            <person name="Kuratani S."/>
            <person name="Yin Y."/>
            <person name="Aken B."/>
            <person name="Zhang G."/>
            <person name="Irie N."/>
        </authorList>
    </citation>
    <scope>NUCLEOTIDE SEQUENCE [LARGE SCALE GENOMIC DNA]</scope>
    <source>
        <strain evidence="14">Daiwa-1</strain>
    </source>
</reference>
<keyword evidence="5 9" id="KW-0067">ATP-binding</keyword>
<keyword evidence="4 9" id="KW-0547">Nucleotide-binding</keyword>
<dbReference type="GO" id="GO:0003777">
    <property type="term" value="F:microtubule motor activity"/>
    <property type="evidence" value="ECO:0007669"/>
    <property type="project" value="InterPro"/>
</dbReference>
<dbReference type="Proteomes" id="UP000007267">
    <property type="component" value="Unassembled WGS sequence"/>
</dbReference>
<feature type="region of interest" description="Disordered" evidence="11">
    <location>
        <begin position="860"/>
        <end position="901"/>
    </location>
</feature>
<feature type="region of interest" description="Disordered" evidence="11">
    <location>
        <begin position="797"/>
        <end position="820"/>
    </location>
</feature>
<dbReference type="Gene3D" id="2.60.200.20">
    <property type="match status" value="1"/>
</dbReference>
<evidence type="ECO:0000256" key="5">
    <source>
        <dbReference type="ARBA" id="ARBA00022840"/>
    </source>
</evidence>
<dbReference type="InterPro" id="IPR036961">
    <property type="entry name" value="Kinesin_motor_dom_sf"/>
</dbReference>
<feature type="domain" description="Kinesin motor" evidence="12">
    <location>
        <begin position="5"/>
        <end position="350"/>
    </location>
</feature>
<feature type="coiled-coil region" evidence="10">
    <location>
        <begin position="630"/>
        <end position="657"/>
    </location>
</feature>
<dbReference type="GO" id="GO:0005524">
    <property type="term" value="F:ATP binding"/>
    <property type="evidence" value="ECO:0007669"/>
    <property type="project" value="UniProtKB-UniRule"/>
</dbReference>
<dbReference type="SUPFAM" id="SSF52540">
    <property type="entry name" value="P-loop containing nucleoside triphosphate hydrolases"/>
    <property type="match status" value="1"/>
</dbReference>
<feature type="compositionally biased region" description="Pro residues" evidence="11">
    <location>
        <begin position="1060"/>
        <end position="1072"/>
    </location>
</feature>
<dbReference type="SUPFAM" id="SSF49879">
    <property type="entry name" value="SMAD/FHA domain"/>
    <property type="match status" value="1"/>
</dbReference>
<evidence type="ECO:0000256" key="8">
    <source>
        <dbReference type="ARBA" id="ARBA00023212"/>
    </source>
</evidence>